<protein>
    <submittedName>
        <fullName evidence="2">Uncharacterized protein</fullName>
    </submittedName>
</protein>
<reference evidence="2 3" key="1">
    <citation type="journal article" date="2015" name="BMC Genomics">
        <title>Insights from the genome of Ophiocordyceps polyrhachis-furcata to pathogenicity and host specificity in insect fungi.</title>
        <authorList>
            <person name="Wichadakul D."/>
            <person name="Kobmoo N."/>
            <person name="Ingsriswang S."/>
            <person name="Tangphatsornruang S."/>
            <person name="Chantasingh D."/>
            <person name="Luangsa-ard J.J."/>
            <person name="Eurwilaichitr L."/>
        </authorList>
    </citation>
    <scope>NUCLEOTIDE SEQUENCE [LARGE SCALE GENOMIC DNA]</scope>
    <source>
        <strain evidence="2 3">BCC 54312</strain>
    </source>
</reference>
<sequence length="124" mass="13929">MEHEPRNRGSIKEGKQWGDNDTVIANGFLLEPWQSWANDSYVSARSTRQSIAVEFLDDSQYQPALAAATLPTVTCLSRENKVHHTIHSEAGQEQKEGPNGPSLRVHGGRRLSSTHEQIRHTCRK</sequence>
<dbReference type="EMBL" id="LKCN02000022">
    <property type="protein sequence ID" value="RCI07965.1"/>
    <property type="molecule type" value="Genomic_DNA"/>
</dbReference>
<gene>
    <name evidence="2" type="ORF">L249_7876</name>
</gene>
<feature type="region of interest" description="Disordered" evidence="1">
    <location>
        <begin position="81"/>
        <end position="124"/>
    </location>
</feature>
<accession>A0A367L0K4</accession>
<proteinExistence type="predicted"/>
<dbReference type="AlphaFoldDB" id="A0A367L0K4"/>
<dbReference type="Proteomes" id="UP000253664">
    <property type="component" value="Unassembled WGS sequence"/>
</dbReference>
<name>A0A367L0K4_9HYPO</name>
<feature type="compositionally biased region" description="Basic and acidic residues" evidence="1">
    <location>
        <begin position="81"/>
        <end position="96"/>
    </location>
</feature>
<comment type="caution">
    <text evidence="2">The sequence shown here is derived from an EMBL/GenBank/DDBJ whole genome shotgun (WGS) entry which is preliminary data.</text>
</comment>
<organism evidence="2 3">
    <name type="scientific">Ophiocordyceps polyrhachis-furcata BCC 54312</name>
    <dbReference type="NCBI Taxonomy" id="1330021"/>
    <lineage>
        <taxon>Eukaryota</taxon>
        <taxon>Fungi</taxon>
        <taxon>Dikarya</taxon>
        <taxon>Ascomycota</taxon>
        <taxon>Pezizomycotina</taxon>
        <taxon>Sordariomycetes</taxon>
        <taxon>Hypocreomycetidae</taxon>
        <taxon>Hypocreales</taxon>
        <taxon>Ophiocordycipitaceae</taxon>
        <taxon>Ophiocordyceps</taxon>
    </lineage>
</organism>
<evidence type="ECO:0000256" key="1">
    <source>
        <dbReference type="SAM" id="MobiDB-lite"/>
    </source>
</evidence>
<evidence type="ECO:0000313" key="3">
    <source>
        <dbReference type="Proteomes" id="UP000253664"/>
    </source>
</evidence>
<keyword evidence="3" id="KW-1185">Reference proteome</keyword>
<evidence type="ECO:0000313" key="2">
    <source>
        <dbReference type="EMBL" id="RCI07965.1"/>
    </source>
</evidence>